<name>A0AAE0SMN6_9BIVA</name>
<accession>A0AAE0SMN6</accession>
<dbReference type="GO" id="GO:0004222">
    <property type="term" value="F:metalloendopeptidase activity"/>
    <property type="evidence" value="ECO:0007669"/>
    <property type="project" value="InterPro"/>
</dbReference>
<feature type="binding site" evidence="1">
    <location>
        <position position="118"/>
    </location>
    <ligand>
        <name>Zn(2+)</name>
        <dbReference type="ChEBI" id="CHEBI:29105"/>
        <note>catalytic</note>
    </ligand>
</feature>
<dbReference type="InterPro" id="IPR001590">
    <property type="entry name" value="Peptidase_M12B"/>
</dbReference>
<dbReference type="Gene3D" id="3.40.390.10">
    <property type="entry name" value="Collagenase (Catalytic Domain)"/>
    <property type="match status" value="1"/>
</dbReference>
<dbReference type="Proteomes" id="UP001195483">
    <property type="component" value="Unassembled WGS sequence"/>
</dbReference>
<evidence type="ECO:0000313" key="4">
    <source>
        <dbReference type="Proteomes" id="UP001195483"/>
    </source>
</evidence>
<dbReference type="Pfam" id="PF13688">
    <property type="entry name" value="Reprolysin_5"/>
    <property type="match status" value="1"/>
</dbReference>
<dbReference type="PANTHER" id="PTHR11905:SF159">
    <property type="entry name" value="ADAM METALLOPROTEASE"/>
    <property type="match status" value="1"/>
</dbReference>
<feature type="binding site" evidence="1">
    <location>
        <position position="112"/>
    </location>
    <ligand>
        <name>Zn(2+)</name>
        <dbReference type="ChEBI" id="CHEBI:29105"/>
        <note>catalytic</note>
    </ligand>
</feature>
<dbReference type="GO" id="GO:0046872">
    <property type="term" value="F:metal ion binding"/>
    <property type="evidence" value="ECO:0007669"/>
    <property type="project" value="UniProtKB-KW"/>
</dbReference>
<gene>
    <name evidence="3" type="ORF">CHS0354_007214</name>
</gene>
<dbReference type="SUPFAM" id="SSF55486">
    <property type="entry name" value="Metalloproteases ('zincins'), catalytic domain"/>
    <property type="match status" value="1"/>
</dbReference>
<dbReference type="PANTHER" id="PTHR11905">
    <property type="entry name" value="ADAM A DISINTEGRIN AND METALLOPROTEASE DOMAIN"/>
    <property type="match status" value="1"/>
</dbReference>
<feature type="active site" evidence="1">
    <location>
        <position position="109"/>
    </location>
</feature>
<protein>
    <recommendedName>
        <fullName evidence="2">Peptidase M12B domain-containing protein</fullName>
    </recommendedName>
</protein>
<feature type="domain" description="Peptidase M12B" evidence="2">
    <location>
        <begin position="19"/>
        <end position="167"/>
    </location>
</feature>
<dbReference type="PROSITE" id="PS50215">
    <property type="entry name" value="ADAM_MEPRO"/>
    <property type="match status" value="1"/>
</dbReference>
<keyword evidence="4" id="KW-1185">Reference proteome</keyword>
<dbReference type="EMBL" id="JAEAOA010000498">
    <property type="protein sequence ID" value="KAK3594233.1"/>
    <property type="molecule type" value="Genomic_DNA"/>
</dbReference>
<reference evidence="3" key="2">
    <citation type="journal article" date="2021" name="Genome Biol. Evol.">
        <title>Developing a high-quality reference genome for a parasitic bivalve with doubly uniparental inheritance (Bivalvia: Unionida).</title>
        <authorList>
            <person name="Smith C.H."/>
        </authorList>
    </citation>
    <scope>NUCLEOTIDE SEQUENCE</scope>
    <source>
        <strain evidence="3">CHS0354</strain>
        <tissue evidence="3">Mantle</tissue>
    </source>
</reference>
<evidence type="ECO:0000256" key="1">
    <source>
        <dbReference type="PROSITE-ProRule" id="PRU00276"/>
    </source>
</evidence>
<feature type="binding site" evidence="1">
    <location>
        <position position="108"/>
    </location>
    <ligand>
        <name>Zn(2+)</name>
        <dbReference type="ChEBI" id="CHEBI:29105"/>
        <note>catalytic</note>
    </ligand>
</feature>
<organism evidence="3 4">
    <name type="scientific">Potamilus streckersoni</name>
    <dbReference type="NCBI Taxonomy" id="2493646"/>
    <lineage>
        <taxon>Eukaryota</taxon>
        <taxon>Metazoa</taxon>
        <taxon>Spiralia</taxon>
        <taxon>Lophotrochozoa</taxon>
        <taxon>Mollusca</taxon>
        <taxon>Bivalvia</taxon>
        <taxon>Autobranchia</taxon>
        <taxon>Heteroconchia</taxon>
        <taxon>Palaeoheterodonta</taxon>
        <taxon>Unionida</taxon>
        <taxon>Unionoidea</taxon>
        <taxon>Unionidae</taxon>
        <taxon>Ambleminae</taxon>
        <taxon>Lampsilini</taxon>
        <taxon>Potamilus</taxon>
    </lineage>
</organism>
<evidence type="ECO:0000313" key="3">
    <source>
        <dbReference type="EMBL" id="KAK3594233.1"/>
    </source>
</evidence>
<dbReference type="InterPro" id="IPR024079">
    <property type="entry name" value="MetalloPept_cat_dom_sf"/>
</dbReference>
<comment type="caution">
    <text evidence="3">The sequence shown here is derived from an EMBL/GenBank/DDBJ whole genome shotgun (WGS) entry which is preliminary data.</text>
</comment>
<keyword evidence="1" id="KW-0479">Metal-binding</keyword>
<reference evidence="3" key="3">
    <citation type="submission" date="2023-05" db="EMBL/GenBank/DDBJ databases">
        <authorList>
            <person name="Smith C.H."/>
        </authorList>
    </citation>
    <scope>NUCLEOTIDE SEQUENCE</scope>
    <source>
        <strain evidence="3">CHS0354</strain>
        <tissue evidence="3">Mantle</tissue>
    </source>
</reference>
<proteinExistence type="predicted"/>
<comment type="caution">
    <text evidence="1">Lacks conserved residue(s) required for the propagation of feature annotation.</text>
</comment>
<dbReference type="AlphaFoldDB" id="A0AAE0SMN6"/>
<dbReference type="GO" id="GO:0006509">
    <property type="term" value="P:membrane protein ectodomain proteolysis"/>
    <property type="evidence" value="ECO:0007669"/>
    <property type="project" value="TreeGrafter"/>
</dbReference>
<reference evidence="3" key="1">
    <citation type="journal article" date="2021" name="Genome Biol. Evol.">
        <title>A High-Quality Reference Genome for a Parasitic Bivalve with Doubly Uniparental Inheritance (Bivalvia: Unionida).</title>
        <authorList>
            <person name="Smith C.H."/>
        </authorList>
    </citation>
    <scope>NUCLEOTIDE SEQUENCE</scope>
    <source>
        <strain evidence="3">CHS0354</strain>
    </source>
</reference>
<evidence type="ECO:0000259" key="2">
    <source>
        <dbReference type="PROSITE" id="PS50215"/>
    </source>
</evidence>
<keyword evidence="1" id="KW-0862">Zinc</keyword>
<sequence length="223" mass="24782">MFPYKNATVTIVNGTKYVDASAYLDDLSDWDKTIGASIVPAFDHAMLFTSQMPPDIRDRIILFTLTSEIGLYGLQTGSSPVSGVCELGERISVIMERHYVVTVQTAAHELGHNLGASHDGEGDATGCKAEDYFIMSAHSPHLCKNSTYFRNMWIFSNCSVDSFKRTLKTRDCVKRKGSVYDKYEYKAFMNKQAGDVFTPQEQCSLVYGPGSKYYGVCKSSVPL</sequence>